<evidence type="ECO:0000256" key="3">
    <source>
        <dbReference type="ARBA" id="ARBA00022989"/>
    </source>
</evidence>
<dbReference type="CDD" id="cd08010">
    <property type="entry name" value="MltG_like"/>
    <property type="match status" value="1"/>
</dbReference>
<dbReference type="Proteomes" id="UP000002164">
    <property type="component" value="Chromosome"/>
</dbReference>
<dbReference type="HAMAP" id="MF_02065">
    <property type="entry name" value="MltG"/>
    <property type="match status" value="1"/>
</dbReference>
<keyword evidence="3 7" id="KW-1133">Transmembrane helix</keyword>
<evidence type="ECO:0000313" key="8">
    <source>
        <dbReference type="EMBL" id="ACA41343.1"/>
    </source>
</evidence>
<evidence type="ECO:0000256" key="7">
    <source>
        <dbReference type="HAMAP-Rule" id="MF_02065"/>
    </source>
</evidence>
<dbReference type="NCBIfam" id="TIGR00247">
    <property type="entry name" value="endolytic transglycosylase MltG"/>
    <property type="match status" value="1"/>
</dbReference>
<protein>
    <recommendedName>
        <fullName evidence="7">Endolytic murein transglycosylase</fullName>
        <ecNumber evidence="7">4.2.2.29</ecNumber>
    </recommendedName>
    <alternativeName>
        <fullName evidence="7">Peptidoglycan lytic transglycosylase</fullName>
    </alternativeName>
    <alternativeName>
        <fullName evidence="7">Peptidoglycan polymerization terminase</fullName>
    </alternativeName>
</protein>
<dbReference type="Gene3D" id="3.30.1490.480">
    <property type="entry name" value="Endolytic murein transglycosylase"/>
    <property type="match status" value="1"/>
</dbReference>
<keyword evidence="5 7" id="KW-0456">Lyase</keyword>
<dbReference type="EnsemblBacteria" id="ACA41343">
    <property type="protein sequence ID" value="ACA41343"/>
    <property type="gene ID" value="Bsph_3867"/>
</dbReference>
<evidence type="ECO:0000256" key="1">
    <source>
        <dbReference type="ARBA" id="ARBA00022475"/>
    </source>
</evidence>
<dbReference type="GO" id="GO:0005886">
    <property type="term" value="C:plasma membrane"/>
    <property type="evidence" value="ECO:0007669"/>
    <property type="project" value="UniProtKB-SubCell"/>
</dbReference>
<dbReference type="PANTHER" id="PTHR30518:SF2">
    <property type="entry name" value="ENDOLYTIC MUREIN TRANSGLYCOSYLASE"/>
    <property type="match status" value="1"/>
</dbReference>
<keyword evidence="2 7" id="KW-0812">Transmembrane</keyword>
<comment type="similarity">
    <text evidence="7">Belongs to the transglycosylase MltG family.</text>
</comment>
<comment type="function">
    <text evidence="7">Functions as a peptidoglycan terminase that cleaves nascent peptidoglycan strands endolytically to terminate their elongation.</text>
</comment>
<dbReference type="KEGG" id="lsp:Bsph_3867"/>
<evidence type="ECO:0000256" key="2">
    <source>
        <dbReference type="ARBA" id="ARBA00022692"/>
    </source>
</evidence>
<comment type="catalytic activity">
    <reaction evidence="7">
        <text>a peptidoglycan chain = a peptidoglycan chain with N-acetyl-1,6-anhydromuramyl-[peptide] at the reducing end + a peptidoglycan chain with N-acetylglucosamine at the non-reducing end.</text>
        <dbReference type="EC" id="4.2.2.29"/>
    </reaction>
</comment>
<evidence type="ECO:0000256" key="6">
    <source>
        <dbReference type="ARBA" id="ARBA00023316"/>
    </source>
</evidence>
<dbReference type="Pfam" id="PF02618">
    <property type="entry name" value="YceG"/>
    <property type="match status" value="1"/>
</dbReference>
<name>B1HUJ8_LYSSC</name>
<keyword evidence="4 7" id="KW-0472">Membrane</keyword>
<gene>
    <name evidence="7" type="primary">mltG</name>
    <name evidence="8" type="ordered locus">Bsph_3867</name>
</gene>
<dbReference type="InterPro" id="IPR003770">
    <property type="entry name" value="MLTG-like"/>
</dbReference>
<keyword evidence="1 7" id="KW-1003">Cell membrane</keyword>
<dbReference type="EMBL" id="CP000817">
    <property type="protein sequence ID" value="ACA41343.1"/>
    <property type="molecule type" value="Genomic_DNA"/>
</dbReference>
<evidence type="ECO:0000313" key="9">
    <source>
        <dbReference type="Proteomes" id="UP000002164"/>
    </source>
</evidence>
<dbReference type="PANTHER" id="PTHR30518">
    <property type="entry name" value="ENDOLYTIC MUREIN TRANSGLYCOSYLASE"/>
    <property type="match status" value="1"/>
</dbReference>
<accession>B1HUJ8</accession>
<feature type="site" description="Important for catalytic activity" evidence="7">
    <location>
        <position position="265"/>
    </location>
</feature>
<comment type="subcellular location">
    <subcellularLocation>
        <location evidence="7">Cell membrane</location>
        <topology evidence="7">Single-pass membrane protein</topology>
    </subcellularLocation>
</comment>
<dbReference type="HOGENOM" id="CLU_025574_2_3_9"/>
<keyword evidence="6 7" id="KW-0961">Cell wall biogenesis/degradation</keyword>
<dbReference type="GO" id="GO:0009252">
    <property type="term" value="P:peptidoglycan biosynthetic process"/>
    <property type="evidence" value="ECO:0007669"/>
    <property type="project" value="UniProtKB-UniRule"/>
</dbReference>
<dbReference type="AlphaFoldDB" id="B1HUJ8"/>
<evidence type="ECO:0000256" key="5">
    <source>
        <dbReference type="ARBA" id="ARBA00023239"/>
    </source>
</evidence>
<proteinExistence type="inferred from homology"/>
<organism evidence="8 9">
    <name type="scientific">Lysinibacillus sphaericus (strain C3-41)</name>
    <dbReference type="NCBI Taxonomy" id="444177"/>
    <lineage>
        <taxon>Bacteria</taxon>
        <taxon>Bacillati</taxon>
        <taxon>Bacillota</taxon>
        <taxon>Bacilli</taxon>
        <taxon>Bacillales</taxon>
        <taxon>Bacillaceae</taxon>
        <taxon>Lysinibacillus</taxon>
    </lineage>
</organism>
<sequence length="381" mass="42975">MIGGKPVNNGTKKQEMFSKMQEKKSEVKIVRKIVAIVAIVFVLVIGIVGLFGYNYVKGALKPLDPDATKTIAVEVPIGSSLSSISTLLEKKGVIKDARVFKYYAKFKNESQFQAGNYDLTQAMTFDELIESLKTGKVYRKPVFTMTIPEGLTIEQIGKVIEKKTPYSQKEFMDLVTSDTFVQQMMANYPELVTDAVLAENIRYDLEGYLYPATYSYYEEKPSLEAIVEEMIAAMNKVVKNYSDVLVEKQMSVHQLLTFASLLEEEATAQTDRETIASVFYNRIDEGMPLQTDPTVLYALGDHKDRVLYEDLEVDNAYNTYKNKGLPPGPIAGAGKTSIEATLNPSQTDYFYFLADKEGVNHFSKTYDEHLQKIAKYLQKEE</sequence>
<dbReference type="GO" id="GO:0008932">
    <property type="term" value="F:lytic endotransglycosylase activity"/>
    <property type="evidence" value="ECO:0007669"/>
    <property type="project" value="UniProtKB-UniRule"/>
</dbReference>
<dbReference type="EC" id="4.2.2.29" evidence="7"/>
<evidence type="ECO:0000256" key="4">
    <source>
        <dbReference type="ARBA" id="ARBA00023136"/>
    </source>
</evidence>
<feature type="transmembrane region" description="Helical" evidence="7">
    <location>
        <begin position="33"/>
        <end position="56"/>
    </location>
</feature>
<reference evidence="8 9" key="1">
    <citation type="journal article" date="2008" name="J. Bacteriol.">
        <title>Complete genome sequence of the mosquitocidal bacterium Bacillus sphaericus C3-41 and comparison with those of closely related Bacillus species.</title>
        <authorList>
            <person name="Hu X."/>
            <person name="Fan W."/>
            <person name="Han B."/>
            <person name="Liu H."/>
            <person name="Zheng D."/>
            <person name="Li Q."/>
            <person name="Dong W."/>
            <person name="Yan J."/>
            <person name="Gao M."/>
            <person name="Berry C."/>
            <person name="Yuan Z."/>
        </authorList>
    </citation>
    <scope>NUCLEOTIDE SEQUENCE [LARGE SCALE GENOMIC DNA]</scope>
    <source>
        <strain evidence="8 9">C3-41</strain>
    </source>
</reference>
<dbReference type="Gene3D" id="3.30.160.60">
    <property type="entry name" value="Classic Zinc Finger"/>
    <property type="match status" value="1"/>
</dbReference>
<dbReference type="GO" id="GO:0071555">
    <property type="term" value="P:cell wall organization"/>
    <property type="evidence" value="ECO:0007669"/>
    <property type="project" value="UniProtKB-KW"/>
</dbReference>